<feature type="transmembrane region" description="Helical" evidence="7">
    <location>
        <begin position="376"/>
        <end position="398"/>
    </location>
</feature>
<feature type="transmembrane region" description="Helical" evidence="7">
    <location>
        <begin position="501"/>
        <end position="522"/>
    </location>
</feature>
<evidence type="ECO:0000256" key="2">
    <source>
        <dbReference type="ARBA" id="ARBA00022475"/>
    </source>
</evidence>
<dbReference type="GO" id="GO:0005886">
    <property type="term" value="C:plasma membrane"/>
    <property type="evidence" value="ECO:0007669"/>
    <property type="project" value="UniProtKB-SubCell"/>
</dbReference>
<comment type="subcellular location">
    <subcellularLocation>
        <location evidence="1">Cell membrane</location>
        <topology evidence="1">Multi-pass membrane protein</topology>
    </subcellularLocation>
</comment>
<gene>
    <name evidence="9" type="ORF">SAMN02745111_00564</name>
</gene>
<dbReference type="PANTHER" id="PTHR30572">
    <property type="entry name" value="MEMBRANE COMPONENT OF TRANSPORTER-RELATED"/>
    <property type="match status" value="1"/>
</dbReference>
<evidence type="ECO:0000256" key="3">
    <source>
        <dbReference type="ARBA" id="ARBA00022692"/>
    </source>
</evidence>
<dbReference type="RefSeq" id="WP_078765452.1">
    <property type="nucleotide sequence ID" value="NZ_FUXZ01000003.1"/>
</dbReference>
<dbReference type="InterPro" id="IPR050250">
    <property type="entry name" value="Macrolide_Exporter_MacB"/>
</dbReference>
<dbReference type="EMBL" id="FUXZ01000003">
    <property type="protein sequence ID" value="SKA61789.1"/>
    <property type="molecule type" value="Genomic_DNA"/>
</dbReference>
<keyword evidence="2" id="KW-1003">Cell membrane</keyword>
<feature type="transmembrane region" description="Helical" evidence="7">
    <location>
        <begin position="320"/>
        <end position="340"/>
    </location>
</feature>
<name>A0A1T4VA37_9FIRM</name>
<proteinExistence type="inferred from homology"/>
<sequence length="923" mass="103814">MKFLKMLTKKNMKLNKKRTIVTIIGVILSVALITAVADMYMTGVNSLVEFEKSIKGAFHYSIKAVDYEDLSYIENNRQVKDYAYIKSLGFAELEDAEKPYANIVSVAKDDFDVLRVNVCKGKIPSGDNEVLIPENYKNNDKKVEIGDTITLDVGQRTNYKGDVINYNSDIEHPDEEEKVENDVDEENGDEKIINAEKKEYKVTGYYSGLSNYVEAYGAAGFTFFTTPNSAKVNITEGDKVDVYVYFKKNALKESYDIIGELLGIDGESLELVVTGNLEGKTSEDLEKAEKDIDKAKYSINVNAYLINLEIDPIKGAGIEILQNFALIISLIVVAASVFCIKNSFDISVTEKTKQYGMLRSVGATKAQLRFSVLYEAYYIGMIGIPLGVILGLVASFILSVITNTLLPAEMLQNMKLTFIVSIPAIIFAVVLAIITILLSSFGSARRATKISPIESIRNSGDIKIKGKKLKVPFLVRKTCGIGGELSYKNLKRNKKKYRTTIIAMVITIICFIILNSVVGWLYKSVRDQVGNDKYNISGRISYEKSNKKNIKEIAKFKGVDEVVYAINLNVYDFDKDYFSDEYMYKLTQDAKDADLDVSEFINQFSENSIEVNCVDEDTFKDYAKKIGKSYDDIKDGAIYLDGLEYSVLNEKTDRYENSKFNMLNLKAGDELKAKVDIYSESDIEEDSSENPSENPKKDVTIKISALAYKEPDYMKSPYSYSPTLILSEKMFKELFADTGYDYDVNFYIACKNDTELSKKIDDFVKDNYSYNYINDQNKQVKMIKNLLLIISIFLYGFIIVVTLIGITSIFNTITTSIGLRAQEFAMLKSVGMTKKEFKRMIRLESIFMGMKALFYGLILGIGASIVTYKLLGGDKELGYYTLPYSGIGISIVAVIVIVSIIMGYAVKKNSNQNIIETIRNENI</sequence>
<dbReference type="Pfam" id="PF02687">
    <property type="entry name" value="FtsX"/>
    <property type="match status" value="2"/>
</dbReference>
<dbReference type="InterPro" id="IPR003838">
    <property type="entry name" value="ABC3_permease_C"/>
</dbReference>
<dbReference type="OrthoDB" id="9793166at2"/>
<feature type="transmembrane region" description="Helical" evidence="7">
    <location>
        <begin position="418"/>
        <end position="441"/>
    </location>
</feature>
<evidence type="ECO:0000256" key="5">
    <source>
        <dbReference type="ARBA" id="ARBA00023136"/>
    </source>
</evidence>
<feature type="transmembrane region" description="Helical" evidence="7">
    <location>
        <begin position="786"/>
        <end position="810"/>
    </location>
</feature>
<evidence type="ECO:0000256" key="6">
    <source>
        <dbReference type="ARBA" id="ARBA00038076"/>
    </source>
</evidence>
<dbReference type="GO" id="GO:0022857">
    <property type="term" value="F:transmembrane transporter activity"/>
    <property type="evidence" value="ECO:0007669"/>
    <property type="project" value="TreeGrafter"/>
</dbReference>
<evidence type="ECO:0000256" key="4">
    <source>
        <dbReference type="ARBA" id="ARBA00022989"/>
    </source>
</evidence>
<keyword evidence="5 7" id="KW-0472">Membrane</keyword>
<keyword evidence="4 7" id="KW-1133">Transmembrane helix</keyword>
<keyword evidence="3 7" id="KW-0812">Transmembrane</keyword>
<protein>
    <submittedName>
        <fullName evidence="9">Putative ABC transport system permease protein</fullName>
    </submittedName>
</protein>
<dbReference type="AlphaFoldDB" id="A0A1T4VA37"/>
<accession>A0A1T4VA37</accession>
<dbReference type="STRING" id="39495.SAMN02745111_00564"/>
<feature type="transmembrane region" description="Helical" evidence="7">
    <location>
        <begin position="883"/>
        <end position="906"/>
    </location>
</feature>
<feature type="transmembrane region" description="Helical" evidence="7">
    <location>
        <begin position="852"/>
        <end position="871"/>
    </location>
</feature>
<evidence type="ECO:0000256" key="1">
    <source>
        <dbReference type="ARBA" id="ARBA00004651"/>
    </source>
</evidence>
<comment type="similarity">
    <text evidence="6">Belongs to the ABC-4 integral membrane protein family.</text>
</comment>
<evidence type="ECO:0000313" key="9">
    <source>
        <dbReference type="EMBL" id="SKA61789.1"/>
    </source>
</evidence>
<feature type="domain" description="ABC3 transporter permease C-terminal" evidence="8">
    <location>
        <begin position="797"/>
        <end position="913"/>
    </location>
</feature>
<keyword evidence="10" id="KW-1185">Reference proteome</keyword>
<evidence type="ECO:0000313" key="10">
    <source>
        <dbReference type="Proteomes" id="UP000190814"/>
    </source>
</evidence>
<evidence type="ECO:0000259" key="8">
    <source>
        <dbReference type="Pfam" id="PF02687"/>
    </source>
</evidence>
<evidence type="ECO:0000256" key="7">
    <source>
        <dbReference type="SAM" id="Phobius"/>
    </source>
</evidence>
<dbReference type="PANTHER" id="PTHR30572:SF4">
    <property type="entry name" value="ABC TRANSPORTER PERMEASE YTRF"/>
    <property type="match status" value="1"/>
</dbReference>
<reference evidence="9 10" key="1">
    <citation type="submission" date="2017-02" db="EMBL/GenBank/DDBJ databases">
        <authorList>
            <person name="Peterson S.W."/>
        </authorList>
    </citation>
    <scope>NUCLEOTIDE SEQUENCE [LARGE SCALE GENOMIC DNA]</scope>
    <source>
        <strain evidence="9 10">ATCC 35992</strain>
    </source>
</reference>
<organism evidence="9 10">
    <name type="scientific">Eubacterium uniforme</name>
    <dbReference type="NCBI Taxonomy" id="39495"/>
    <lineage>
        <taxon>Bacteria</taxon>
        <taxon>Bacillati</taxon>
        <taxon>Bacillota</taxon>
        <taxon>Clostridia</taxon>
        <taxon>Eubacteriales</taxon>
        <taxon>Eubacteriaceae</taxon>
        <taxon>Eubacterium</taxon>
    </lineage>
</organism>
<feature type="domain" description="ABC3 transporter permease C-terminal" evidence="8">
    <location>
        <begin position="327"/>
        <end position="452"/>
    </location>
</feature>
<dbReference type="Proteomes" id="UP000190814">
    <property type="component" value="Unassembled WGS sequence"/>
</dbReference>